<sequence length="496" mass="54852">MKNKITLIIVTLLLSVTSFAQNVFMERGYFKSNPSLEQVKKDIAAGNDPTEMNSGAFDPVVFAILDKVDNEIILHLLKQEGNDVNKNTHDGRTYAFWAALRSNFEVLEYLVANGADMNHIDDKGSPVMHFAAGAGVSDTRIYDLCIENNKEGIHQKNKYGANVFLYIASNLKDDTLIKYFTSKGLDIHSTDDNGDGIFNYASKKINQDFLNLLIEKGVDYKSLNNIGGNAFINASNGIRIGINDLEDFKYLESLGLNPNITTKNGVTPLHWAALRDKDGALITYFIEKGVDVNQADSNGNTAFINAASGNTLKNIALISKHNADVNAQNKEGQTAIMKAVQRNSLEVIGYLLSNGADASIKDTEGNSLAHYLIAGYRSNNVEVFNQKLDVLKKTGLDFTEQQSKGDNLWHLAVKRNDMYLLETVQSLDVDINIKNDDGLTPLHLAAMKAIDTKALEYLIKNGADKSVTTDFEESVYDLAQENELLQQTNTDLNFLK</sequence>
<feature type="signal peptide" evidence="4">
    <location>
        <begin position="1"/>
        <end position="20"/>
    </location>
</feature>
<feature type="repeat" description="ANK" evidence="3">
    <location>
        <begin position="264"/>
        <end position="297"/>
    </location>
</feature>
<accession>A0ABU2Y4U8</accession>
<dbReference type="Gene3D" id="1.25.40.20">
    <property type="entry name" value="Ankyrin repeat-containing domain"/>
    <property type="match status" value="3"/>
</dbReference>
<evidence type="ECO:0000256" key="4">
    <source>
        <dbReference type="SAM" id="SignalP"/>
    </source>
</evidence>
<keyword evidence="2 3" id="KW-0040">ANK repeat</keyword>
<comment type="caution">
    <text evidence="5">The sequence shown here is derived from an EMBL/GenBank/DDBJ whole genome shotgun (WGS) entry which is preliminary data.</text>
</comment>
<feature type="repeat" description="ANK" evidence="3">
    <location>
        <begin position="90"/>
        <end position="122"/>
    </location>
</feature>
<feature type="repeat" description="ANK" evidence="3">
    <location>
        <begin position="331"/>
        <end position="363"/>
    </location>
</feature>
<protein>
    <submittedName>
        <fullName evidence="5">Ankyrin repeat domain-containing protein</fullName>
    </submittedName>
</protein>
<evidence type="ECO:0000256" key="3">
    <source>
        <dbReference type="PROSITE-ProRule" id="PRU00023"/>
    </source>
</evidence>
<feature type="chain" id="PRO_5046589659" evidence="4">
    <location>
        <begin position="21"/>
        <end position="496"/>
    </location>
</feature>
<dbReference type="Proteomes" id="UP001252186">
    <property type="component" value="Unassembled WGS sequence"/>
</dbReference>
<dbReference type="SUPFAM" id="SSF48403">
    <property type="entry name" value="Ankyrin repeat"/>
    <property type="match status" value="2"/>
</dbReference>
<keyword evidence="1" id="KW-0677">Repeat</keyword>
<dbReference type="SMART" id="SM00248">
    <property type="entry name" value="ANK"/>
    <property type="match status" value="8"/>
</dbReference>
<keyword evidence="6" id="KW-1185">Reference proteome</keyword>
<name>A0ABU2Y4U8_9FLAO</name>
<gene>
    <name evidence="5" type="ORF">RM519_08095</name>
</gene>
<evidence type="ECO:0000313" key="6">
    <source>
        <dbReference type="Proteomes" id="UP001252186"/>
    </source>
</evidence>
<dbReference type="InterPro" id="IPR002110">
    <property type="entry name" value="Ankyrin_rpt"/>
</dbReference>
<feature type="repeat" description="ANK" evidence="3">
    <location>
        <begin position="437"/>
        <end position="470"/>
    </location>
</feature>
<dbReference type="InterPro" id="IPR036770">
    <property type="entry name" value="Ankyrin_rpt-contain_sf"/>
</dbReference>
<dbReference type="PANTHER" id="PTHR24126:SF14">
    <property type="entry name" value="ANK_REP_REGION DOMAIN-CONTAINING PROTEIN"/>
    <property type="match status" value="1"/>
</dbReference>
<evidence type="ECO:0000313" key="5">
    <source>
        <dbReference type="EMBL" id="MDT0553201.1"/>
    </source>
</evidence>
<dbReference type="PROSITE" id="PS50297">
    <property type="entry name" value="ANK_REP_REGION"/>
    <property type="match status" value="4"/>
</dbReference>
<proteinExistence type="predicted"/>
<dbReference type="Pfam" id="PF12796">
    <property type="entry name" value="Ank_2"/>
    <property type="match status" value="3"/>
</dbReference>
<dbReference type="PROSITE" id="PS50088">
    <property type="entry name" value="ANK_REPEAT"/>
    <property type="match status" value="4"/>
</dbReference>
<dbReference type="PANTHER" id="PTHR24126">
    <property type="entry name" value="ANKYRIN REPEAT, PH AND SEC7 DOMAIN CONTAINING PROTEIN SECG-RELATED"/>
    <property type="match status" value="1"/>
</dbReference>
<organism evidence="5 6">
    <name type="scientific">Urechidicola vernalis</name>
    <dbReference type="NCBI Taxonomy" id="3075600"/>
    <lineage>
        <taxon>Bacteria</taxon>
        <taxon>Pseudomonadati</taxon>
        <taxon>Bacteroidota</taxon>
        <taxon>Flavobacteriia</taxon>
        <taxon>Flavobacteriales</taxon>
        <taxon>Flavobacteriaceae</taxon>
        <taxon>Urechidicola</taxon>
    </lineage>
</organism>
<evidence type="ECO:0000256" key="2">
    <source>
        <dbReference type="ARBA" id="ARBA00023043"/>
    </source>
</evidence>
<keyword evidence="4" id="KW-0732">Signal</keyword>
<dbReference type="EMBL" id="JAVRHV010000003">
    <property type="protein sequence ID" value="MDT0553201.1"/>
    <property type="molecule type" value="Genomic_DNA"/>
</dbReference>
<dbReference type="RefSeq" id="WP_311593191.1">
    <property type="nucleotide sequence ID" value="NZ_JAVRHV010000003.1"/>
</dbReference>
<reference evidence="5 6" key="1">
    <citation type="submission" date="2023-09" db="EMBL/GenBank/DDBJ databases">
        <authorList>
            <person name="Rey-Velasco X."/>
        </authorList>
    </citation>
    <scope>NUCLEOTIDE SEQUENCE [LARGE SCALE GENOMIC DNA]</scope>
    <source>
        <strain evidence="5 6">P050</strain>
    </source>
</reference>
<evidence type="ECO:0000256" key="1">
    <source>
        <dbReference type="ARBA" id="ARBA00022737"/>
    </source>
</evidence>